<dbReference type="Proteomes" id="UP000834106">
    <property type="component" value="Chromosome 4"/>
</dbReference>
<feature type="compositionally biased region" description="Basic and acidic residues" evidence="1">
    <location>
        <begin position="106"/>
        <end position="122"/>
    </location>
</feature>
<protein>
    <submittedName>
        <fullName evidence="2">Uncharacterized protein</fullName>
    </submittedName>
</protein>
<gene>
    <name evidence="2" type="ORF">FPE_LOCUS7892</name>
</gene>
<accession>A0AAD1Z4W7</accession>
<feature type="region of interest" description="Disordered" evidence="1">
    <location>
        <begin position="98"/>
        <end position="126"/>
    </location>
</feature>
<evidence type="ECO:0000313" key="2">
    <source>
        <dbReference type="EMBL" id="CAI9760462.1"/>
    </source>
</evidence>
<reference evidence="2" key="1">
    <citation type="submission" date="2023-05" db="EMBL/GenBank/DDBJ databases">
        <authorList>
            <person name="Huff M."/>
        </authorList>
    </citation>
    <scope>NUCLEOTIDE SEQUENCE</scope>
</reference>
<organism evidence="2 3">
    <name type="scientific">Fraxinus pennsylvanica</name>
    <dbReference type="NCBI Taxonomy" id="56036"/>
    <lineage>
        <taxon>Eukaryota</taxon>
        <taxon>Viridiplantae</taxon>
        <taxon>Streptophyta</taxon>
        <taxon>Embryophyta</taxon>
        <taxon>Tracheophyta</taxon>
        <taxon>Spermatophyta</taxon>
        <taxon>Magnoliopsida</taxon>
        <taxon>eudicotyledons</taxon>
        <taxon>Gunneridae</taxon>
        <taxon>Pentapetalae</taxon>
        <taxon>asterids</taxon>
        <taxon>lamiids</taxon>
        <taxon>Lamiales</taxon>
        <taxon>Oleaceae</taxon>
        <taxon>Oleeae</taxon>
        <taxon>Fraxinus</taxon>
    </lineage>
</organism>
<name>A0AAD1Z4W7_9LAMI</name>
<evidence type="ECO:0000256" key="1">
    <source>
        <dbReference type="SAM" id="MobiDB-lite"/>
    </source>
</evidence>
<keyword evidence="3" id="KW-1185">Reference proteome</keyword>
<dbReference type="EMBL" id="OU503039">
    <property type="protein sequence ID" value="CAI9760462.1"/>
    <property type="molecule type" value="Genomic_DNA"/>
</dbReference>
<dbReference type="AlphaFoldDB" id="A0AAD1Z4W7"/>
<proteinExistence type="predicted"/>
<evidence type="ECO:0000313" key="3">
    <source>
        <dbReference type="Proteomes" id="UP000834106"/>
    </source>
</evidence>
<sequence>MCSVSHLTSASVLTTPLINWPRIKTIARVPGDEIDEQWKTLLPKYDVGDTLVTLSRIIYRKSEGDGKLLNPVLFQDKLARTSNSRGCEKFRNLAKISRPKKKRKKLEVDSDNSDKREKRGVGRNEMGLLEVVTEEEDSGGDDLSSLLGEEFKGKNGTPEQVATFGRERMSLAKNGRTFHLVGTHMVGKVSLHWSDLHKFGEVHGHDFIQMYSREYSKETTQINKEPCLGFMFMGSLKLGIQNSTFTSKLELHCQRLLLRYRCAWFGL</sequence>